<dbReference type="EC" id="3.6.4.13" evidence="3"/>
<dbReference type="InterPro" id="IPR014001">
    <property type="entry name" value="Helicase_ATP-bd"/>
</dbReference>
<evidence type="ECO:0000256" key="7">
    <source>
        <dbReference type="ARBA" id="ARBA00022801"/>
    </source>
</evidence>
<evidence type="ECO:0000256" key="2">
    <source>
        <dbReference type="ARBA" id="ARBA00009334"/>
    </source>
</evidence>
<dbReference type="CDD" id="cd18787">
    <property type="entry name" value="SF2_C_DEAD"/>
    <property type="match status" value="1"/>
</dbReference>
<comment type="function">
    <text evidence="11">ATP-dependent RNA helicase required for 60S ribosomal subunit synthesis. Involved in efficient pre-rRNA processing, predominantly at site A3, which is necessary for the normal formation of 25S and 5.8S rRNAs.</text>
</comment>
<dbReference type="InterPro" id="IPR000629">
    <property type="entry name" value="RNA-helicase_DEAD-box_CS"/>
</dbReference>
<evidence type="ECO:0000256" key="11">
    <source>
        <dbReference type="ARBA" id="ARBA00037449"/>
    </source>
</evidence>
<accession>A0A8S1ML94</accession>
<evidence type="ECO:0000313" key="16">
    <source>
        <dbReference type="Proteomes" id="UP000688137"/>
    </source>
</evidence>
<feature type="domain" description="Helicase C-terminal" evidence="14">
    <location>
        <begin position="333"/>
        <end position="482"/>
    </location>
</feature>
<evidence type="ECO:0000313" key="15">
    <source>
        <dbReference type="EMBL" id="CAD8077616.1"/>
    </source>
</evidence>
<dbReference type="InterPro" id="IPR044742">
    <property type="entry name" value="DEAD/DEAH_RhlB"/>
</dbReference>
<dbReference type="GO" id="GO:0016787">
    <property type="term" value="F:hydrolase activity"/>
    <property type="evidence" value="ECO:0007669"/>
    <property type="project" value="UniProtKB-KW"/>
</dbReference>
<keyword evidence="8 12" id="KW-0347">Helicase</keyword>
<keyword evidence="6 12" id="KW-0547">Nucleotide-binding</keyword>
<protein>
    <recommendedName>
        <fullName evidence="3">RNA helicase</fullName>
        <ecNumber evidence="3">3.6.4.13</ecNumber>
    </recommendedName>
</protein>
<evidence type="ECO:0000256" key="12">
    <source>
        <dbReference type="RuleBase" id="RU000492"/>
    </source>
</evidence>
<dbReference type="Pfam" id="PF00270">
    <property type="entry name" value="DEAD"/>
    <property type="match status" value="1"/>
</dbReference>
<keyword evidence="10" id="KW-0539">Nucleus</keyword>
<comment type="caution">
    <text evidence="15">The sequence shown here is derived from an EMBL/GenBank/DDBJ whole genome shotgun (WGS) entry which is preliminary data.</text>
</comment>
<evidence type="ECO:0000256" key="4">
    <source>
        <dbReference type="ARBA" id="ARBA00022517"/>
    </source>
</evidence>
<comment type="subcellular location">
    <subcellularLocation>
        <location evidence="1">Nucleus</location>
        <location evidence="1">Nucleolus</location>
    </subcellularLocation>
</comment>
<dbReference type="Proteomes" id="UP000688137">
    <property type="component" value="Unassembled WGS sequence"/>
</dbReference>
<evidence type="ECO:0000256" key="6">
    <source>
        <dbReference type="ARBA" id="ARBA00022741"/>
    </source>
</evidence>
<dbReference type="AlphaFoldDB" id="A0A8S1ML94"/>
<evidence type="ECO:0000256" key="8">
    <source>
        <dbReference type="ARBA" id="ARBA00022806"/>
    </source>
</evidence>
<proteinExistence type="inferred from homology"/>
<evidence type="ECO:0000256" key="10">
    <source>
        <dbReference type="ARBA" id="ARBA00023242"/>
    </source>
</evidence>
<reference evidence="15" key="1">
    <citation type="submission" date="2021-01" db="EMBL/GenBank/DDBJ databases">
        <authorList>
            <consortium name="Genoscope - CEA"/>
            <person name="William W."/>
        </authorList>
    </citation>
    <scope>NUCLEOTIDE SEQUENCE</scope>
</reference>
<evidence type="ECO:0000256" key="3">
    <source>
        <dbReference type="ARBA" id="ARBA00012552"/>
    </source>
</evidence>
<dbReference type="GO" id="GO:0003724">
    <property type="term" value="F:RNA helicase activity"/>
    <property type="evidence" value="ECO:0007669"/>
    <property type="project" value="UniProtKB-EC"/>
</dbReference>
<evidence type="ECO:0000256" key="1">
    <source>
        <dbReference type="ARBA" id="ARBA00004604"/>
    </source>
</evidence>
<dbReference type="SMART" id="SM00490">
    <property type="entry name" value="HELICc"/>
    <property type="match status" value="1"/>
</dbReference>
<dbReference type="PROSITE" id="PS51194">
    <property type="entry name" value="HELICASE_CTER"/>
    <property type="match status" value="1"/>
</dbReference>
<dbReference type="GO" id="GO:0005524">
    <property type="term" value="F:ATP binding"/>
    <property type="evidence" value="ECO:0007669"/>
    <property type="project" value="UniProtKB-KW"/>
</dbReference>
<keyword evidence="16" id="KW-1185">Reference proteome</keyword>
<keyword evidence="5" id="KW-0698">rRNA processing</keyword>
<feature type="domain" description="Helicase ATP-binding" evidence="13">
    <location>
        <begin position="133"/>
        <end position="308"/>
    </location>
</feature>
<evidence type="ECO:0000259" key="14">
    <source>
        <dbReference type="PROSITE" id="PS51194"/>
    </source>
</evidence>
<gene>
    <name evidence="15" type="ORF">PPRIM_AZ9-3.1.T0580202</name>
</gene>
<dbReference type="PANTHER" id="PTHR47958">
    <property type="entry name" value="ATP-DEPENDENT RNA HELICASE DBP3"/>
    <property type="match status" value="1"/>
</dbReference>
<dbReference type="InterPro" id="IPR011545">
    <property type="entry name" value="DEAD/DEAH_box_helicase_dom"/>
</dbReference>
<dbReference type="EMBL" id="CAJJDM010000059">
    <property type="protein sequence ID" value="CAD8077616.1"/>
    <property type="molecule type" value="Genomic_DNA"/>
</dbReference>
<dbReference type="InterPro" id="IPR001650">
    <property type="entry name" value="Helicase_C-like"/>
</dbReference>
<dbReference type="PROSITE" id="PS51192">
    <property type="entry name" value="HELICASE_ATP_BIND_1"/>
    <property type="match status" value="1"/>
</dbReference>
<evidence type="ECO:0000256" key="5">
    <source>
        <dbReference type="ARBA" id="ARBA00022552"/>
    </source>
</evidence>
<comment type="similarity">
    <text evidence="2">Belongs to the DEAD box helicase family. DDX5/DBP2 subfamily.</text>
</comment>
<evidence type="ECO:0000259" key="13">
    <source>
        <dbReference type="PROSITE" id="PS51192"/>
    </source>
</evidence>
<dbReference type="GO" id="GO:0003676">
    <property type="term" value="F:nucleic acid binding"/>
    <property type="evidence" value="ECO:0007669"/>
    <property type="project" value="InterPro"/>
</dbReference>
<evidence type="ECO:0000256" key="9">
    <source>
        <dbReference type="ARBA" id="ARBA00022840"/>
    </source>
</evidence>
<dbReference type="PROSITE" id="PS00039">
    <property type="entry name" value="DEAD_ATP_HELICASE"/>
    <property type="match status" value="1"/>
</dbReference>
<dbReference type="SMART" id="SM00487">
    <property type="entry name" value="DEXDc"/>
    <property type="match status" value="1"/>
</dbReference>
<sequence length="484" mass="55154">MINNPLRKALIQFFCPLGFRGSIYSFSNTNRFRSQSSRSQFQGSYHSRSHISFGEFARHCEALKQEQQNEINKQLKLIPIAPTDEVINFIKANKIHGKVFNIAQDFNFLPQNLQEALKTRNITSPSSIQQAIMPLIFDGHDVIAIAETGSGKTLAYALPGIMHMQAQPPINGPRILVLAPTRELAQQIQTQYDLFAKTCCLYGGVPKPNQYVSLLGKSNRFARPETPKIIIATPGRLLDFIKDGLPLKSITQVVLDEADRMLDMGFEDQIRDVLKEVRKDRQTLFFSATWPQEVQRLANSLCSQDPIFLQLGERGLSVNKNITQSVIIAGGNKFEQLIEYFNQIKDKKVLVFCQKKIDTQKLEYRLSQHGINARYLHGDLKQNQRDYIMQDFRNGKVSCLITTNLASRGLDVSDVDIVINYDFPENIEDYIHRIGRTGRAGKKGEALSFIEPRDLNYKLKDDLIKVFKQSSQEIPLQLLKLKVY</sequence>
<keyword evidence="7 12" id="KW-0378">Hydrolase</keyword>
<dbReference type="CDD" id="cd00268">
    <property type="entry name" value="DEADc"/>
    <property type="match status" value="1"/>
</dbReference>
<name>A0A8S1ML94_PARPR</name>
<dbReference type="Pfam" id="PF00271">
    <property type="entry name" value="Helicase_C"/>
    <property type="match status" value="1"/>
</dbReference>
<dbReference type="OMA" id="QVAYEWC"/>
<organism evidence="15 16">
    <name type="scientific">Paramecium primaurelia</name>
    <dbReference type="NCBI Taxonomy" id="5886"/>
    <lineage>
        <taxon>Eukaryota</taxon>
        <taxon>Sar</taxon>
        <taxon>Alveolata</taxon>
        <taxon>Ciliophora</taxon>
        <taxon>Intramacronucleata</taxon>
        <taxon>Oligohymenophorea</taxon>
        <taxon>Peniculida</taxon>
        <taxon>Parameciidae</taxon>
        <taxon>Paramecium</taxon>
    </lineage>
</organism>
<keyword evidence="9 12" id="KW-0067">ATP-binding</keyword>
<keyword evidence="4" id="KW-0690">Ribosome biogenesis</keyword>